<name>A0A2K1KGB2_PHYPA</name>
<dbReference type="InParanoid" id="A0A2K1KGB2"/>
<evidence type="ECO:0000313" key="3">
    <source>
        <dbReference type="Proteomes" id="UP000006727"/>
    </source>
</evidence>
<reference evidence="1 3" key="1">
    <citation type="journal article" date="2008" name="Science">
        <title>The Physcomitrella genome reveals evolutionary insights into the conquest of land by plants.</title>
        <authorList>
            <person name="Rensing S."/>
            <person name="Lang D."/>
            <person name="Zimmer A."/>
            <person name="Terry A."/>
            <person name="Salamov A."/>
            <person name="Shapiro H."/>
            <person name="Nishiyama T."/>
            <person name="Perroud P.-F."/>
            <person name="Lindquist E."/>
            <person name="Kamisugi Y."/>
            <person name="Tanahashi T."/>
            <person name="Sakakibara K."/>
            <person name="Fujita T."/>
            <person name="Oishi K."/>
            <person name="Shin-I T."/>
            <person name="Kuroki Y."/>
            <person name="Toyoda A."/>
            <person name="Suzuki Y."/>
            <person name="Hashimoto A."/>
            <person name="Yamaguchi K."/>
            <person name="Sugano A."/>
            <person name="Kohara Y."/>
            <person name="Fujiyama A."/>
            <person name="Anterola A."/>
            <person name="Aoki S."/>
            <person name="Ashton N."/>
            <person name="Barbazuk W.B."/>
            <person name="Barker E."/>
            <person name="Bennetzen J."/>
            <person name="Bezanilla M."/>
            <person name="Blankenship R."/>
            <person name="Cho S.H."/>
            <person name="Dutcher S."/>
            <person name="Estelle M."/>
            <person name="Fawcett J.A."/>
            <person name="Gundlach H."/>
            <person name="Hanada K."/>
            <person name="Heyl A."/>
            <person name="Hicks K.A."/>
            <person name="Hugh J."/>
            <person name="Lohr M."/>
            <person name="Mayer K."/>
            <person name="Melkozernov A."/>
            <person name="Murata T."/>
            <person name="Nelson D."/>
            <person name="Pils B."/>
            <person name="Prigge M."/>
            <person name="Reiss B."/>
            <person name="Renner T."/>
            <person name="Rombauts S."/>
            <person name="Rushton P."/>
            <person name="Sanderfoot A."/>
            <person name="Schween G."/>
            <person name="Shiu S.-H."/>
            <person name="Stueber K."/>
            <person name="Theodoulou F.L."/>
            <person name="Tu H."/>
            <person name="Van de Peer Y."/>
            <person name="Verrier P.J."/>
            <person name="Waters E."/>
            <person name="Wood A."/>
            <person name="Yang L."/>
            <person name="Cove D."/>
            <person name="Cuming A."/>
            <person name="Hasebe M."/>
            <person name="Lucas S."/>
            <person name="Mishler D.B."/>
            <person name="Reski R."/>
            <person name="Grigoriev I."/>
            <person name="Quatrano R.S."/>
            <person name="Boore J.L."/>
        </authorList>
    </citation>
    <scope>NUCLEOTIDE SEQUENCE [LARGE SCALE GENOMIC DNA]</scope>
    <source>
        <strain evidence="2 3">cv. Gransden 2004</strain>
    </source>
</reference>
<dbReference type="AlphaFoldDB" id="A0A2K1KGB2"/>
<evidence type="ECO:0000313" key="2">
    <source>
        <dbReference type="EnsemblPlants" id="PAC:32978619.CDS.1"/>
    </source>
</evidence>
<sequence length="81" mass="9172">MDVLRWSYDILTESEKHMFVDITCLFYGRPLKEAKPYWKSCEDCASCGGVQCLDLSLRNLFSKNLAVVVVDLFSCPASRSA</sequence>
<reference evidence="1 3" key="2">
    <citation type="journal article" date="2018" name="Plant J.">
        <title>The Physcomitrella patens chromosome-scale assembly reveals moss genome structure and evolution.</title>
        <authorList>
            <person name="Lang D."/>
            <person name="Ullrich K.K."/>
            <person name="Murat F."/>
            <person name="Fuchs J."/>
            <person name="Jenkins J."/>
            <person name="Haas F.B."/>
            <person name="Piednoel M."/>
            <person name="Gundlach H."/>
            <person name="Van Bel M."/>
            <person name="Meyberg R."/>
            <person name="Vives C."/>
            <person name="Morata J."/>
            <person name="Symeonidi A."/>
            <person name="Hiss M."/>
            <person name="Muchero W."/>
            <person name="Kamisugi Y."/>
            <person name="Saleh O."/>
            <person name="Blanc G."/>
            <person name="Decker E.L."/>
            <person name="van Gessel N."/>
            <person name="Grimwood J."/>
            <person name="Hayes R.D."/>
            <person name="Graham S.W."/>
            <person name="Gunter L.E."/>
            <person name="McDaniel S.F."/>
            <person name="Hoernstein S.N.W."/>
            <person name="Larsson A."/>
            <person name="Li F.W."/>
            <person name="Perroud P.F."/>
            <person name="Phillips J."/>
            <person name="Ranjan P."/>
            <person name="Rokshar D.S."/>
            <person name="Rothfels C.J."/>
            <person name="Schneider L."/>
            <person name="Shu S."/>
            <person name="Stevenson D.W."/>
            <person name="Thummler F."/>
            <person name="Tillich M."/>
            <person name="Villarreal Aguilar J.C."/>
            <person name="Widiez T."/>
            <person name="Wong G.K."/>
            <person name="Wymore A."/>
            <person name="Zhang Y."/>
            <person name="Zimmer A.D."/>
            <person name="Quatrano R.S."/>
            <person name="Mayer K.F.X."/>
            <person name="Goodstein D."/>
            <person name="Casacuberta J.M."/>
            <person name="Vandepoele K."/>
            <person name="Reski R."/>
            <person name="Cuming A.C."/>
            <person name="Tuskan G.A."/>
            <person name="Maumus F."/>
            <person name="Salse J."/>
            <person name="Schmutz J."/>
            <person name="Rensing S.A."/>
        </authorList>
    </citation>
    <scope>NUCLEOTIDE SEQUENCE [LARGE SCALE GENOMIC DNA]</scope>
    <source>
        <strain evidence="2 3">cv. Gransden 2004</strain>
    </source>
</reference>
<proteinExistence type="predicted"/>
<dbReference type="EnsemblPlants" id="Pp3c6_19090V3.1">
    <property type="protein sequence ID" value="PAC:32978619.CDS.1"/>
    <property type="gene ID" value="Pp3c6_19090"/>
</dbReference>
<dbReference type="EMBL" id="ABEU02000006">
    <property type="protein sequence ID" value="PNR52799.1"/>
    <property type="molecule type" value="Genomic_DNA"/>
</dbReference>
<gene>
    <name evidence="1" type="ORF">PHYPA_009174</name>
</gene>
<evidence type="ECO:0000313" key="1">
    <source>
        <dbReference type="EMBL" id="PNR52799.1"/>
    </source>
</evidence>
<organism evidence="1">
    <name type="scientific">Physcomitrium patens</name>
    <name type="common">Spreading-leaved earth moss</name>
    <name type="synonym">Physcomitrella patens</name>
    <dbReference type="NCBI Taxonomy" id="3218"/>
    <lineage>
        <taxon>Eukaryota</taxon>
        <taxon>Viridiplantae</taxon>
        <taxon>Streptophyta</taxon>
        <taxon>Embryophyta</taxon>
        <taxon>Bryophyta</taxon>
        <taxon>Bryophytina</taxon>
        <taxon>Bryopsida</taxon>
        <taxon>Funariidae</taxon>
        <taxon>Funariales</taxon>
        <taxon>Funariaceae</taxon>
        <taxon>Physcomitrium</taxon>
    </lineage>
</organism>
<protein>
    <submittedName>
        <fullName evidence="1 2">Uncharacterized protein</fullName>
    </submittedName>
</protein>
<keyword evidence="3" id="KW-1185">Reference proteome</keyword>
<dbReference type="Gramene" id="Pp3c6_19090V3.1">
    <property type="protein sequence ID" value="PAC:32978619.CDS.1"/>
    <property type="gene ID" value="Pp3c6_19090"/>
</dbReference>
<dbReference type="PaxDb" id="3218-PP1S14_172V6.1"/>
<accession>A0A2K1KGB2</accession>
<dbReference type="Proteomes" id="UP000006727">
    <property type="component" value="Chromosome 6"/>
</dbReference>
<reference evidence="2" key="3">
    <citation type="submission" date="2020-12" db="UniProtKB">
        <authorList>
            <consortium name="EnsemblPlants"/>
        </authorList>
    </citation>
    <scope>IDENTIFICATION</scope>
</reference>